<keyword evidence="2" id="KW-1185">Reference proteome</keyword>
<proteinExistence type="predicted"/>
<protein>
    <submittedName>
        <fullName evidence="1">Uncharacterized protein</fullName>
    </submittedName>
</protein>
<dbReference type="RefSeq" id="WP_328959761.1">
    <property type="nucleotide sequence ID" value="NZ_CP108090.1"/>
</dbReference>
<dbReference type="EMBL" id="CP108090">
    <property type="protein sequence ID" value="WUQ10200.1"/>
    <property type="molecule type" value="Genomic_DNA"/>
</dbReference>
<dbReference type="Proteomes" id="UP001432039">
    <property type="component" value="Chromosome"/>
</dbReference>
<accession>A0ABZ1T442</accession>
<name>A0ABZ1T442_STRVG</name>
<organism evidence="1 2">
    <name type="scientific">Streptomyces virginiae</name>
    <name type="common">Streptomyces cinnamonensis</name>
    <dbReference type="NCBI Taxonomy" id="1961"/>
    <lineage>
        <taxon>Bacteria</taxon>
        <taxon>Bacillati</taxon>
        <taxon>Actinomycetota</taxon>
        <taxon>Actinomycetes</taxon>
        <taxon>Kitasatosporales</taxon>
        <taxon>Streptomycetaceae</taxon>
        <taxon>Streptomyces</taxon>
    </lineage>
</organism>
<evidence type="ECO:0000313" key="2">
    <source>
        <dbReference type="Proteomes" id="UP001432039"/>
    </source>
</evidence>
<reference evidence="1" key="1">
    <citation type="submission" date="2022-10" db="EMBL/GenBank/DDBJ databases">
        <title>The complete genomes of actinobacterial strains from the NBC collection.</title>
        <authorList>
            <person name="Joergensen T.S."/>
            <person name="Alvarez Arevalo M."/>
            <person name="Sterndorff E.B."/>
            <person name="Faurdal D."/>
            <person name="Vuksanovic O."/>
            <person name="Mourched A.-S."/>
            <person name="Charusanti P."/>
            <person name="Shaw S."/>
            <person name="Blin K."/>
            <person name="Weber T."/>
        </authorList>
    </citation>
    <scope>NUCLEOTIDE SEQUENCE</scope>
    <source>
        <strain evidence="1">NBC_00248</strain>
    </source>
</reference>
<gene>
    <name evidence="1" type="ORF">OG517_01365</name>
</gene>
<evidence type="ECO:0000313" key="1">
    <source>
        <dbReference type="EMBL" id="WUQ10200.1"/>
    </source>
</evidence>
<sequence>MGTAIDHRLRLAFATAAPVDPVALDGIELTGRLCSAAGRRMYAVGQELTDRPTATVRHLDLDNRELDRSAVARSSTELSPWAVAGGDLDAEFPVGLVVPGASFAWDTSGDHAHTRLQVWDPATGSWAAVGYDGRIAADFAVAQAGPMGAGLARAAAEGGVLGLQGCRAASSEAGRRRGVGPGGLGGAVLQTWRPGGGGG</sequence>